<evidence type="ECO:0000313" key="1">
    <source>
        <dbReference type="EMBL" id="GIY54796.1"/>
    </source>
</evidence>
<organism evidence="1 2">
    <name type="scientific">Caerostris darwini</name>
    <dbReference type="NCBI Taxonomy" id="1538125"/>
    <lineage>
        <taxon>Eukaryota</taxon>
        <taxon>Metazoa</taxon>
        <taxon>Ecdysozoa</taxon>
        <taxon>Arthropoda</taxon>
        <taxon>Chelicerata</taxon>
        <taxon>Arachnida</taxon>
        <taxon>Araneae</taxon>
        <taxon>Araneomorphae</taxon>
        <taxon>Entelegynae</taxon>
        <taxon>Araneoidea</taxon>
        <taxon>Araneidae</taxon>
        <taxon>Caerostris</taxon>
    </lineage>
</organism>
<comment type="caution">
    <text evidence="1">The sequence shown here is derived from an EMBL/GenBank/DDBJ whole genome shotgun (WGS) entry which is preliminary data.</text>
</comment>
<sequence length="140" mass="15399">MGVRLHACFIKSALCNRLPWLPVRVPREESALQSHNDASIIFHYFSRLLTRAYMFACESHTRSGALGGSLLGDGCSRAFGGPLKVCNNSEPKMGAVFMSASLKAPSAIGFQGSPCESHEKIPRYRITITHPLYSIIMTRV</sequence>
<gene>
    <name evidence="1" type="ORF">CDAR_275111</name>
</gene>
<reference evidence="1 2" key="1">
    <citation type="submission" date="2021-06" db="EMBL/GenBank/DDBJ databases">
        <title>Caerostris darwini draft genome.</title>
        <authorList>
            <person name="Kono N."/>
            <person name="Arakawa K."/>
        </authorList>
    </citation>
    <scope>NUCLEOTIDE SEQUENCE [LARGE SCALE GENOMIC DNA]</scope>
</reference>
<evidence type="ECO:0000313" key="2">
    <source>
        <dbReference type="Proteomes" id="UP001054837"/>
    </source>
</evidence>
<name>A0AAV4UAN6_9ARAC</name>
<keyword evidence="2" id="KW-1185">Reference proteome</keyword>
<dbReference type="AlphaFoldDB" id="A0AAV4UAN6"/>
<dbReference type="EMBL" id="BPLQ01010976">
    <property type="protein sequence ID" value="GIY54796.1"/>
    <property type="molecule type" value="Genomic_DNA"/>
</dbReference>
<protein>
    <submittedName>
        <fullName evidence="1">Uncharacterized protein</fullName>
    </submittedName>
</protein>
<dbReference type="Proteomes" id="UP001054837">
    <property type="component" value="Unassembled WGS sequence"/>
</dbReference>
<proteinExistence type="predicted"/>
<accession>A0AAV4UAN6</accession>